<evidence type="ECO:0000313" key="2">
    <source>
        <dbReference type="EMBL" id="RMC07000.1"/>
    </source>
</evidence>
<organism evidence="2 3">
    <name type="scientific">Hirundo rustica rustica</name>
    <dbReference type="NCBI Taxonomy" id="333673"/>
    <lineage>
        <taxon>Eukaryota</taxon>
        <taxon>Metazoa</taxon>
        <taxon>Chordata</taxon>
        <taxon>Craniata</taxon>
        <taxon>Vertebrata</taxon>
        <taxon>Euteleostomi</taxon>
        <taxon>Archelosauria</taxon>
        <taxon>Archosauria</taxon>
        <taxon>Dinosauria</taxon>
        <taxon>Saurischia</taxon>
        <taxon>Theropoda</taxon>
        <taxon>Coelurosauria</taxon>
        <taxon>Aves</taxon>
        <taxon>Neognathae</taxon>
        <taxon>Neoaves</taxon>
        <taxon>Telluraves</taxon>
        <taxon>Australaves</taxon>
        <taxon>Passeriformes</taxon>
        <taxon>Sylvioidea</taxon>
        <taxon>Hirundinidae</taxon>
        <taxon>Hirundo</taxon>
    </lineage>
</organism>
<accession>A0A3M0K7G3</accession>
<feature type="region of interest" description="Disordered" evidence="1">
    <location>
        <begin position="62"/>
        <end position="87"/>
    </location>
</feature>
<proteinExistence type="predicted"/>
<dbReference type="Proteomes" id="UP000269221">
    <property type="component" value="Unassembled WGS sequence"/>
</dbReference>
<dbReference type="EMBL" id="QRBI01000120">
    <property type="protein sequence ID" value="RMC07000.1"/>
    <property type="molecule type" value="Genomic_DNA"/>
</dbReference>
<comment type="caution">
    <text evidence="2">The sequence shown here is derived from an EMBL/GenBank/DDBJ whole genome shotgun (WGS) entry which is preliminary data.</text>
</comment>
<evidence type="ECO:0000313" key="3">
    <source>
        <dbReference type="Proteomes" id="UP000269221"/>
    </source>
</evidence>
<sequence>MVQVFGSQKSGVSEPSEEQIETTKNNGQHLDFVSINHEAGDLEWCQRVTEMMKTLLTSSFETTDPIRDNRPNAREELRTREGLIASF</sequence>
<evidence type="ECO:0000256" key="1">
    <source>
        <dbReference type="SAM" id="MobiDB-lite"/>
    </source>
</evidence>
<protein>
    <submittedName>
        <fullName evidence="2">Uncharacterized protein</fullName>
    </submittedName>
</protein>
<name>A0A3M0K7G3_HIRRU</name>
<feature type="compositionally biased region" description="Polar residues" evidence="1">
    <location>
        <begin position="1"/>
        <end position="13"/>
    </location>
</feature>
<keyword evidence="3" id="KW-1185">Reference proteome</keyword>
<feature type="compositionally biased region" description="Basic and acidic residues" evidence="1">
    <location>
        <begin position="64"/>
        <end position="81"/>
    </location>
</feature>
<reference evidence="2 3" key="1">
    <citation type="submission" date="2018-07" db="EMBL/GenBank/DDBJ databases">
        <title>A high quality draft genome assembly of the barn swallow (H. rustica rustica).</title>
        <authorList>
            <person name="Formenti G."/>
            <person name="Chiara M."/>
            <person name="Poveda L."/>
            <person name="Francoijs K.-J."/>
            <person name="Bonisoli-Alquati A."/>
            <person name="Canova L."/>
            <person name="Gianfranceschi L."/>
            <person name="Horner D.S."/>
            <person name="Saino N."/>
        </authorList>
    </citation>
    <scope>NUCLEOTIDE SEQUENCE [LARGE SCALE GENOMIC DNA]</scope>
    <source>
        <strain evidence="2">Chelidonia</strain>
        <tissue evidence="2">Blood</tissue>
    </source>
</reference>
<feature type="region of interest" description="Disordered" evidence="1">
    <location>
        <begin position="1"/>
        <end position="27"/>
    </location>
</feature>
<dbReference type="AlphaFoldDB" id="A0A3M0K7G3"/>
<gene>
    <name evidence="2" type="ORF">DUI87_16453</name>
</gene>